<evidence type="ECO:0000313" key="1">
    <source>
        <dbReference type="EMBL" id="MBX65932.1"/>
    </source>
</evidence>
<sequence>MNCNIKVDNVRHASSNIITIF</sequence>
<name>A0A2P2QFZ4_RHIMU</name>
<dbReference type="EMBL" id="GGEC01085448">
    <property type="protein sequence ID" value="MBX65932.1"/>
    <property type="molecule type" value="Transcribed_RNA"/>
</dbReference>
<proteinExistence type="predicted"/>
<dbReference type="AlphaFoldDB" id="A0A2P2QFZ4"/>
<accession>A0A2P2QFZ4</accession>
<protein>
    <submittedName>
        <fullName evidence="1">Uncharacterized protein</fullName>
    </submittedName>
</protein>
<organism evidence="1">
    <name type="scientific">Rhizophora mucronata</name>
    <name type="common">Asiatic mangrove</name>
    <dbReference type="NCBI Taxonomy" id="61149"/>
    <lineage>
        <taxon>Eukaryota</taxon>
        <taxon>Viridiplantae</taxon>
        <taxon>Streptophyta</taxon>
        <taxon>Embryophyta</taxon>
        <taxon>Tracheophyta</taxon>
        <taxon>Spermatophyta</taxon>
        <taxon>Magnoliopsida</taxon>
        <taxon>eudicotyledons</taxon>
        <taxon>Gunneridae</taxon>
        <taxon>Pentapetalae</taxon>
        <taxon>rosids</taxon>
        <taxon>fabids</taxon>
        <taxon>Malpighiales</taxon>
        <taxon>Rhizophoraceae</taxon>
        <taxon>Rhizophora</taxon>
    </lineage>
</organism>
<reference evidence="1" key="1">
    <citation type="submission" date="2018-02" db="EMBL/GenBank/DDBJ databases">
        <title>Rhizophora mucronata_Transcriptome.</title>
        <authorList>
            <person name="Meera S.P."/>
            <person name="Sreeshan A."/>
            <person name="Augustine A."/>
        </authorList>
    </citation>
    <scope>NUCLEOTIDE SEQUENCE</scope>
    <source>
        <tissue evidence="1">Leaf</tissue>
    </source>
</reference>